<dbReference type="Pfam" id="PF00486">
    <property type="entry name" value="Trans_reg_C"/>
    <property type="match status" value="1"/>
</dbReference>
<dbReference type="Gene3D" id="1.25.40.10">
    <property type="entry name" value="Tetratricopeptide repeat domain"/>
    <property type="match status" value="1"/>
</dbReference>
<feature type="domain" description="OmpR/PhoB-type" evidence="3">
    <location>
        <begin position="6"/>
        <end position="105"/>
    </location>
</feature>
<protein>
    <submittedName>
        <fullName evidence="4">Transcriptional regulator</fullName>
    </submittedName>
</protein>
<dbReference type="Gene3D" id="3.40.50.300">
    <property type="entry name" value="P-loop containing nucleotide triphosphate hydrolases"/>
    <property type="match status" value="1"/>
</dbReference>
<proteinExistence type="predicted"/>
<dbReference type="InterPro" id="IPR016032">
    <property type="entry name" value="Sig_transdc_resp-reg_C-effctor"/>
</dbReference>
<dbReference type="InterPro" id="IPR027417">
    <property type="entry name" value="P-loop_NTPase"/>
</dbReference>
<dbReference type="SUPFAM" id="SSF46894">
    <property type="entry name" value="C-terminal effector domain of the bipartite response regulators"/>
    <property type="match status" value="1"/>
</dbReference>
<dbReference type="Proteomes" id="UP001156881">
    <property type="component" value="Unassembled WGS sequence"/>
</dbReference>
<dbReference type="SUPFAM" id="SSF52540">
    <property type="entry name" value="P-loop containing nucleoside triphosphate hydrolases"/>
    <property type="match status" value="1"/>
</dbReference>
<feature type="DNA-binding region" description="OmpR/PhoB-type" evidence="2">
    <location>
        <begin position="6"/>
        <end position="105"/>
    </location>
</feature>
<sequence>MSVELSQSNGLGHRFGCHCIYPEMRILVRGDYRVELRARAFDLLCVLVEARGSLVEKDELIEKVWSGAVVEENNLQAQISALRKALGPDRDLLSTEFGRGYRLLLGTDAVEGQVQLHADLPQRAATCSLPNAITSLIGRSTEVSEIEGLLGRARLVTIVGPGGVGKTRLANEVGRRLVPAFPDGVFLAELGKLSEDQLVWPTIGTALSIPASVLRQPGRLRSYVEHRRILLVVDNCEHVVEAAAEVLANLLQVSANLSVLGTAQEPLGMPGEYVFRLGPLAVPPKTMREASEALGHPAVELFVERAKERAREFQLLDTNACDVSEICRRLDGIPLALELAAARVAALGVTGVLTGLDDRFKLLTAGRRTVLARHRTLRNAVDWSHDLLSPEAKRLFRRLAVFPGAFTPEAAHQVAAGNLEEEWQTADTLGELEGKSLLLVDAGRPEPHFHMLETIRFDALEKLAESNEVDGIARRHASFTAAMSEEASVDWRILPTEDWLNRHATGLDDIRAALDWALSASGDVDLGVTILSHSAPFWIQHSQHDEGQRRISEILGGIAIQGPIHSQAEMAAQTALGACLTWAKGPVAETRNAWSRALELATELSDVEVGLQAHYGLWLFHLRCGDYAGSLRHAREMMERASLGNDREAFAAGQRIAGVSHHFLGQHAEGRRLIETSLGWYDRHPPIQRFRFGLDQRVAGLAFLSRILWIEGQFATAIDVARDALEKARALDHACTLCCALAEGWCMVHALNGDETAVERAAPLLVQTASRHGLGFWTVYGELFMAWATTGNDERPQARIERVFASTSGMDFDPLYSTLVTDLLINADVDHPAREAFLRLADRVDDGRDEAHWAWSEFLRVRAQITNPTPASRERELRRALDIAERQEAPALGLRVVFDLVKLLTDHGRRDEARALLEPYLDLLPSGVSSRDWRAARSWYVSRLSDAY</sequence>
<dbReference type="Gene3D" id="1.10.10.10">
    <property type="entry name" value="Winged helix-like DNA-binding domain superfamily/Winged helix DNA-binding domain"/>
    <property type="match status" value="1"/>
</dbReference>
<dbReference type="PRINTS" id="PR00364">
    <property type="entry name" value="DISEASERSIST"/>
</dbReference>
<evidence type="ECO:0000256" key="1">
    <source>
        <dbReference type="ARBA" id="ARBA00023125"/>
    </source>
</evidence>
<dbReference type="Pfam" id="PF13401">
    <property type="entry name" value="AAA_22"/>
    <property type="match status" value="1"/>
</dbReference>
<dbReference type="CDD" id="cd00383">
    <property type="entry name" value="trans_reg_C"/>
    <property type="match status" value="1"/>
</dbReference>
<organism evidence="4 5">
    <name type="scientific">Methylobacterium brachythecii</name>
    <dbReference type="NCBI Taxonomy" id="1176177"/>
    <lineage>
        <taxon>Bacteria</taxon>
        <taxon>Pseudomonadati</taxon>
        <taxon>Pseudomonadota</taxon>
        <taxon>Alphaproteobacteria</taxon>
        <taxon>Hyphomicrobiales</taxon>
        <taxon>Methylobacteriaceae</taxon>
        <taxon>Methylobacterium</taxon>
    </lineage>
</organism>
<dbReference type="EMBL" id="BSPG01000002">
    <property type="protein sequence ID" value="GLS42810.1"/>
    <property type="molecule type" value="Genomic_DNA"/>
</dbReference>
<evidence type="ECO:0000313" key="5">
    <source>
        <dbReference type="Proteomes" id="UP001156881"/>
    </source>
</evidence>
<dbReference type="InterPro" id="IPR011990">
    <property type="entry name" value="TPR-like_helical_dom_sf"/>
</dbReference>
<name>A0ABQ6CZI6_9HYPH</name>
<dbReference type="PANTHER" id="PTHR47691">
    <property type="entry name" value="REGULATOR-RELATED"/>
    <property type="match status" value="1"/>
</dbReference>
<dbReference type="InterPro" id="IPR001867">
    <property type="entry name" value="OmpR/PhoB-type_DNA-bd"/>
</dbReference>
<evidence type="ECO:0000256" key="2">
    <source>
        <dbReference type="PROSITE-ProRule" id="PRU01091"/>
    </source>
</evidence>
<reference evidence="5" key="1">
    <citation type="journal article" date="2019" name="Int. J. Syst. Evol. Microbiol.">
        <title>The Global Catalogue of Microorganisms (GCM) 10K type strain sequencing project: providing services to taxonomists for standard genome sequencing and annotation.</title>
        <authorList>
            <consortium name="The Broad Institute Genomics Platform"/>
            <consortium name="The Broad Institute Genome Sequencing Center for Infectious Disease"/>
            <person name="Wu L."/>
            <person name="Ma J."/>
        </authorList>
    </citation>
    <scope>NUCLEOTIDE SEQUENCE [LARGE SCALE GENOMIC DNA]</scope>
    <source>
        <strain evidence="5">NBRC 107710</strain>
    </source>
</reference>
<dbReference type="InterPro" id="IPR036388">
    <property type="entry name" value="WH-like_DNA-bd_sf"/>
</dbReference>
<dbReference type="SMART" id="SM00862">
    <property type="entry name" value="Trans_reg_C"/>
    <property type="match status" value="1"/>
</dbReference>
<accession>A0ABQ6CZI6</accession>
<keyword evidence="1 2" id="KW-0238">DNA-binding</keyword>
<gene>
    <name evidence="4" type="ORF">GCM10007884_07950</name>
</gene>
<dbReference type="PANTHER" id="PTHR47691:SF3">
    <property type="entry name" value="HTH-TYPE TRANSCRIPTIONAL REGULATOR RV0890C-RELATED"/>
    <property type="match status" value="1"/>
</dbReference>
<evidence type="ECO:0000313" key="4">
    <source>
        <dbReference type="EMBL" id="GLS42810.1"/>
    </source>
</evidence>
<dbReference type="InterPro" id="IPR058852">
    <property type="entry name" value="HTH_77"/>
</dbReference>
<dbReference type="InterPro" id="IPR049945">
    <property type="entry name" value="AAA_22"/>
</dbReference>
<dbReference type="Pfam" id="PF25872">
    <property type="entry name" value="HTH_77"/>
    <property type="match status" value="1"/>
</dbReference>
<comment type="caution">
    <text evidence="4">The sequence shown here is derived from an EMBL/GenBank/DDBJ whole genome shotgun (WGS) entry which is preliminary data.</text>
</comment>
<keyword evidence="5" id="KW-1185">Reference proteome</keyword>
<evidence type="ECO:0000259" key="3">
    <source>
        <dbReference type="PROSITE" id="PS51755"/>
    </source>
</evidence>
<dbReference type="PROSITE" id="PS51755">
    <property type="entry name" value="OMPR_PHOB"/>
    <property type="match status" value="1"/>
</dbReference>